<organism evidence="1">
    <name type="scientific">uncultured Mycobacterium sp</name>
    <dbReference type="NCBI Taxonomy" id="171292"/>
    <lineage>
        <taxon>Bacteria</taxon>
        <taxon>Bacillati</taxon>
        <taxon>Actinomycetota</taxon>
        <taxon>Actinomycetes</taxon>
        <taxon>Mycobacteriales</taxon>
        <taxon>Mycobacteriaceae</taxon>
        <taxon>Mycobacterium</taxon>
        <taxon>environmental samples</taxon>
    </lineage>
</organism>
<sequence>MSVGLVVVVTTDDVVVGGVVVVDVELLPESPLPPQPTANVSTAAPPTNVIVAREIVLEQKGMRPSLPCLGDTTAYPR</sequence>
<dbReference type="EMBL" id="FLQS01000055">
    <property type="protein sequence ID" value="SBS78513.1"/>
    <property type="molecule type" value="Genomic_DNA"/>
</dbReference>
<reference evidence="1" key="1">
    <citation type="submission" date="2016-03" db="EMBL/GenBank/DDBJ databases">
        <authorList>
            <person name="Ploux O."/>
        </authorList>
    </citation>
    <scope>NUCLEOTIDE SEQUENCE</scope>
    <source>
        <strain evidence="1">UC10</strain>
    </source>
</reference>
<accession>A0A1Y5PIL3</accession>
<evidence type="ECO:0000313" key="1">
    <source>
        <dbReference type="EMBL" id="SBS78513.1"/>
    </source>
</evidence>
<dbReference type="AlphaFoldDB" id="A0A1Y5PIL3"/>
<gene>
    <name evidence="1" type="ORF">MHPYR_590040</name>
</gene>
<name>A0A1Y5PIL3_9MYCO</name>
<proteinExistence type="predicted"/>
<protein>
    <submittedName>
        <fullName evidence="1">Uncharacterized protein</fullName>
    </submittedName>
</protein>